<comment type="caution">
    <text evidence="2">The sequence shown here is derived from an EMBL/GenBank/DDBJ whole genome shotgun (WGS) entry which is preliminary data.</text>
</comment>
<evidence type="ECO:0000313" key="2">
    <source>
        <dbReference type="EMBL" id="KAK9755211.1"/>
    </source>
</evidence>
<protein>
    <submittedName>
        <fullName evidence="2">Uncharacterized protein</fullName>
    </submittedName>
</protein>
<accession>A0AAW1N811</accession>
<proteinExistence type="predicted"/>
<keyword evidence="3" id="KW-1185">Reference proteome</keyword>
<feature type="region of interest" description="Disordered" evidence="1">
    <location>
        <begin position="22"/>
        <end position="111"/>
    </location>
</feature>
<evidence type="ECO:0000256" key="1">
    <source>
        <dbReference type="SAM" id="MobiDB-lite"/>
    </source>
</evidence>
<organism evidence="2 3">
    <name type="scientific">Saponaria officinalis</name>
    <name type="common">Common soapwort</name>
    <name type="synonym">Lychnis saponaria</name>
    <dbReference type="NCBI Taxonomy" id="3572"/>
    <lineage>
        <taxon>Eukaryota</taxon>
        <taxon>Viridiplantae</taxon>
        <taxon>Streptophyta</taxon>
        <taxon>Embryophyta</taxon>
        <taxon>Tracheophyta</taxon>
        <taxon>Spermatophyta</taxon>
        <taxon>Magnoliopsida</taxon>
        <taxon>eudicotyledons</taxon>
        <taxon>Gunneridae</taxon>
        <taxon>Pentapetalae</taxon>
        <taxon>Caryophyllales</taxon>
        <taxon>Caryophyllaceae</taxon>
        <taxon>Caryophylleae</taxon>
        <taxon>Saponaria</taxon>
    </lineage>
</organism>
<reference evidence="2" key="1">
    <citation type="submission" date="2024-03" db="EMBL/GenBank/DDBJ databases">
        <title>WGS assembly of Saponaria officinalis var. Norfolk2.</title>
        <authorList>
            <person name="Jenkins J."/>
            <person name="Shu S."/>
            <person name="Grimwood J."/>
            <person name="Barry K."/>
            <person name="Goodstein D."/>
            <person name="Schmutz J."/>
            <person name="Leebens-Mack J."/>
            <person name="Osbourn A."/>
        </authorList>
    </citation>
    <scope>NUCLEOTIDE SEQUENCE [LARGE SCALE GENOMIC DNA]</scope>
    <source>
        <strain evidence="2">JIC</strain>
    </source>
</reference>
<dbReference type="AlphaFoldDB" id="A0AAW1N811"/>
<evidence type="ECO:0000313" key="3">
    <source>
        <dbReference type="Proteomes" id="UP001443914"/>
    </source>
</evidence>
<dbReference type="EMBL" id="JBDFQZ010000001">
    <property type="protein sequence ID" value="KAK9755211.1"/>
    <property type="molecule type" value="Genomic_DNA"/>
</dbReference>
<gene>
    <name evidence="2" type="ORF">RND81_01G009800</name>
</gene>
<dbReference type="Proteomes" id="UP001443914">
    <property type="component" value="Unassembled WGS sequence"/>
</dbReference>
<name>A0AAW1N811_SAPOF</name>
<sequence>MFSIHTLKKLRAVEDKIWSITFPNTSPPTQPSSNKILSSTPHFRQFSMASEGEKSTPPPAPKSIKIKRVRDESSSISSSTPPPASKSRKINDPSLHMTVVNPPSPMSVSVGSRKRSYDAISSGSQVDVESLTDRVACQLVRLEECGAIDCDMLDKACMAYNRFLREDLTLHVKVFLHAKTVANKLKRLERDLKMYDQMI</sequence>